<accession>A0ABW8MZ01</accession>
<dbReference type="PANTHER" id="PTHR11365">
    <property type="entry name" value="5-OXOPROLINASE RELATED"/>
    <property type="match status" value="1"/>
</dbReference>
<dbReference type="EC" id="3.5.2.14" evidence="3"/>
<feature type="compositionally biased region" description="Basic and acidic residues" evidence="1">
    <location>
        <begin position="524"/>
        <end position="542"/>
    </location>
</feature>
<proteinExistence type="predicted"/>
<dbReference type="InterPro" id="IPR045079">
    <property type="entry name" value="Oxoprolinase-like"/>
</dbReference>
<protein>
    <submittedName>
        <fullName evidence="3">N-methylhydantoinase B</fullName>
        <ecNumber evidence="3">3.5.2.14</ecNumber>
    </submittedName>
</protein>
<comment type="caution">
    <text evidence="3">The sequence shown here is derived from an EMBL/GenBank/DDBJ whole genome shotgun (WGS) entry which is preliminary data.</text>
</comment>
<dbReference type="Proteomes" id="UP001620514">
    <property type="component" value="Unassembled WGS sequence"/>
</dbReference>
<organism evidence="3 4">
    <name type="scientific">Caballeronia udeis</name>
    <dbReference type="NCBI Taxonomy" id="1232866"/>
    <lineage>
        <taxon>Bacteria</taxon>
        <taxon>Pseudomonadati</taxon>
        <taxon>Pseudomonadota</taxon>
        <taxon>Betaproteobacteria</taxon>
        <taxon>Burkholderiales</taxon>
        <taxon>Burkholderiaceae</taxon>
        <taxon>Caballeronia</taxon>
    </lineage>
</organism>
<keyword evidence="3" id="KW-0378">Hydrolase</keyword>
<dbReference type="RefSeq" id="WP_404615676.1">
    <property type="nucleotide sequence ID" value="NZ_JBIYDN010000072.1"/>
</dbReference>
<dbReference type="PANTHER" id="PTHR11365:SF23">
    <property type="entry name" value="HYPOTHETICAL 5-OXOPROLINASE (EUROFUNG)-RELATED"/>
    <property type="match status" value="1"/>
</dbReference>
<keyword evidence="4" id="KW-1185">Reference proteome</keyword>
<dbReference type="Pfam" id="PF02538">
    <property type="entry name" value="Hydantoinase_B"/>
    <property type="match status" value="1"/>
</dbReference>
<reference evidence="3 4" key="1">
    <citation type="submission" date="2024-11" db="EMBL/GenBank/DDBJ databases">
        <title>Using genomics to understand microbial adaptation to soil warming.</title>
        <authorList>
            <person name="Deangelis K.M. PhD."/>
        </authorList>
    </citation>
    <scope>NUCLEOTIDE SEQUENCE [LARGE SCALE GENOMIC DNA]</scope>
    <source>
        <strain evidence="3 4">GAS97</strain>
    </source>
</reference>
<dbReference type="EMBL" id="JBIYDN010000072">
    <property type="protein sequence ID" value="MFK4448980.1"/>
    <property type="molecule type" value="Genomic_DNA"/>
</dbReference>
<evidence type="ECO:0000256" key="1">
    <source>
        <dbReference type="SAM" id="MobiDB-lite"/>
    </source>
</evidence>
<evidence type="ECO:0000259" key="2">
    <source>
        <dbReference type="Pfam" id="PF02538"/>
    </source>
</evidence>
<gene>
    <name evidence="3" type="ORF">ABH943_009025</name>
</gene>
<dbReference type="GO" id="GO:0047423">
    <property type="term" value="F:N-methylhydantoinase (ATP-hydrolyzing) activity"/>
    <property type="evidence" value="ECO:0007669"/>
    <property type="project" value="UniProtKB-EC"/>
</dbReference>
<evidence type="ECO:0000313" key="3">
    <source>
        <dbReference type="EMBL" id="MFK4448980.1"/>
    </source>
</evidence>
<feature type="region of interest" description="Disordered" evidence="1">
    <location>
        <begin position="512"/>
        <end position="542"/>
    </location>
</feature>
<dbReference type="InterPro" id="IPR003692">
    <property type="entry name" value="Hydantoinase_B"/>
</dbReference>
<feature type="domain" description="Hydantoinase B/oxoprolinase" evidence="2">
    <location>
        <begin position="13"/>
        <end position="523"/>
    </location>
</feature>
<sequence>MKPEVKQGGLFEIRRQIMWNRLLAVVEEQAQTLLRTAFSTIVRESGDLSAGVFDLQGRMLAQAVTGTPGHVNSMAESVGHFLKAFPVDSMKDGDVYCTNDPWMGTGHLNDLVVVTPSFHNGTLVGLFASTSHLMDIGGIGTVPDGTDVFMEGLSVPFMKLFDTGALNETLMAIFKANTRTPVDTEGDIYSLVNCNAIGTRRLSEMMREFGLENLEDLGQHILESSRAAVLTAIQELPKGSWTNSMTIDGYDEPVTLTATTTIAEPGITVDFAGSSPAARKGINCPMSYAKAYAIFGLTCAVAPRIPNNAGSLSLFDVVAPEGSIVNALKPSPVASRHIVGQMLPDVVFGCLHQAIPERVPAEGTSCLYLMTFRGREGGSNGAFATSIVTNGGVGARPGKDGLSATAYPSGVKGTPIEIVETTTPLMFWKKELRPGSGGEGQWRGGNGLDIEIENISPSPVELLAAFDRIEHAPRGRDEGRDGASGYIGIRDSDRTMAGKGVQVIQPGEVIQLRTPGGGGIGNPKLRDKTAEQRDVENDLVIR</sequence>
<name>A0ABW8MZ01_9BURK</name>
<evidence type="ECO:0000313" key="4">
    <source>
        <dbReference type="Proteomes" id="UP001620514"/>
    </source>
</evidence>